<name>A0ABV4N3M8_9VIBR</name>
<dbReference type="EMBL" id="JBFSSG010000094">
    <property type="protein sequence ID" value="MEZ8724095.1"/>
    <property type="molecule type" value="Genomic_DNA"/>
</dbReference>
<evidence type="ECO:0000313" key="2">
    <source>
        <dbReference type="EMBL" id="MEZ8724095.1"/>
    </source>
</evidence>
<proteinExistence type="predicted"/>
<organism evidence="2 3">
    <name type="scientific">Vibrio pomeroyi</name>
    <dbReference type="NCBI Taxonomy" id="198832"/>
    <lineage>
        <taxon>Bacteria</taxon>
        <taxon>Pseudomonadati</taxon>
        <taxon>Pseudomonadota</taxon>
        <taxon>Gammaproteobacteria</taxon>
        <taxon>Vibrionales</taxon>
        <taxon>Vibrionaceae</taxon>
        <taxon>Vibrio</taxon>
    </lineage>
</organism>
<dbReference type="Gene3D" id="3.40.50.300">
    <property type="entry name" value="P-loop containing nucleotide triphosphate hydrolases"/>
    <property type="match status" value="1"/>
</dbReference>
<dbReference type="PIRSF" id="PIRSF029407">
    <property type="entry name" value="UCP029407"/>
    <property type="match status" value="1"/>
</dbReference>
<dbReference type="InterPro" id="IPR000863">
    <property type="entry name" value="Sulfotransferase_dom"/>
</dbReference>
<gene>
    <name evidence="2" type="ORF">AB6D66_23755</name>
</gene>
<dbReference type="InterPro" id="IPR027417">
    <property type="entry name" value="P-loop_NTPase"/>
</dbReference>
<evidence type="ECO:0000313" key="3">
    <source>
        <dbReference type="Proteomes" id="UP001570071"/>
    </source>
</evidence>
<evidence type="ECO:0000259" key="1">
    <source>
        <dbReference type="Pfam" id="PF00685"/>
    </source>
</evidence>
<accession>A0ABV4N3M8</accession>
<dbReference type="Proteomes" id="UP001570071">
    <property type="component" value="Unassembled WGS sequence"/>
</dbReference>
<protein>
    <submittedName>
        <fullName evidence="2">Sulfotransferase family protein</fullName>
    </submittedName>
</protein>
<dbReference type="Pfam" id="PF00685">
    <property type="entry name" value="Sulfotransfer_1"/>
    <property type="match status" value="1"/>
</dbReference>
<comment type="caution">
    <text evidence="2">The sequence shown here is derived from an EMBL/GenBank/DDBJ whole genome shotgun (WGS) entry which is preliminary data.</text>
</comment>
<dbReference type="RefSeq" id="WP_372126450.1">
    <property type="nucleotide sequence ID" value="NZ_JBFSSG010000094.1"/>
</dbReference>
<feature type="non-terminal residue" evidence="2">
    <location>
        <position position="276"/>
    </location>
</feature>
<dbReference type="InterPro" id="IPR014556">
    <property type="entry name" value="UCP029407"/>
</dbReference>
<reference evidence="2 3" key="1">
    <citation type="journal article" date="2024" name="ISME J.">
        <title>Tailless and filamentous prophages are predominant in marine Vibrio.</title>
        <authorList>
            <person name="Steensen K."/>
            <person name="Seneca J."/>
            <person name="Bartlau N."/>
            <person name="Yu X.A."/>
            <person name="Hussain F.A."/>
            <person name="Polz M.F."/>
        </authorList>
    </citation>
    <scope>NUCLEOTIDE SEQUENCE [LARGE SCALE GENOMIC DNA]</scope>
    <source>
        <strain evidence="2 3">10N.239.312.F12</strain>
    </source>
</reference>
<dbReference type="SUPFAM" id="SSF52540">
    <property type="entry name" value="P-loop containing nucleoside triphosphate hydrolases"/>
    <property type="match status" value="1"/>
</dbReference>
<feature type="domain" description="Sulfotransferase" evidence="1">
    <location>
        <begin position="7"/>
        <end position="225"/>
    </location>
</feature>
<sequence>MNNRKVIVVLGMHRSGTSAITKSLELFGVNLGEKLYGASFDNPKGFWEDEECLRINQELLSINGYEYNSIIKAPDLENEKVKSLFLEAVSIVARNVERYKLWAFKDPRTCRLLEFWQSVFEKVGCEVNYIFVSRNPISVAKSLNKRNHLDLESSYFLWAQHVYMAVSTMKHRCLFLDYDDFMDNNKNNISKISNFLNVVPNNDKVSEYSTEFLSNKLRHTKFSELDVINNSSIPNFVKSIFLPLDKVAKSGMQDYEVNKELLLNKSSADDFNYACR</sequence>
<keyword evidence="3" id="KW-1185">Reference proteome</keyword>